<dbReference type="CDD" id="cd08946">
    <property type="entry name" value="SDR_e"/>
    <property type="match status" value="1"/>
</dbReference>
<organism evidence="2 3">
    <name type="scientific">Cohnella kolymensis</name>
    <dbReference type="NCBI Taxonomy" id="1590652"/>
    <lineage>
        <taxon>Bacteria</taxon>
        <taxon>Bacillati</taxon>
        <taxon>Bacillota</taxon>
        <taxon>Bacilli</taxon>
        <taxon>Bacillales</taxon>
        <taxon>Paenibacillaceae</taxon>
        <taxon>Cohnella</taxon>
    </lineage>
</organism>
<proteinExistence type="predicted"/>
<dbReference type="Gene3D" id="3.40.50.720">
    <property type="entry name" value="NAD(P)-binding Rossmann-like Domain"/>
    <property type="match status" value="1"/>
</dbReference>
<sequence length="353" mass="39241">MNKILITGNMGYVGSVIVQHLRKAYPDVTLNGFDYGYFSHCLINVPQLPECSLNNQIFGDIRQFSDTHLEGVDTLIHLAALSNDPIGNRYEDLTMEVNFHSTMRLANLAKLAGVKRFVFASSCSVYGFSEQGPRNEQSPVNPLTAYARSKVRSEEILKTLASSEFNITCLRFATACGISPRLRLDLVLNDFVASAVIDKKITVLSDGTPWRPLIDVKDMARAVDWAINREADVGGAFLVVNVGADQWNFRVHELAEAVARAIPDLDISLNKNAMPDHRSYKVNFDLYKSLAAGYQPEQNLETTIKELKDGIDAMGCVDNWDAGKSFLIRLHVLEMLRNKGLLTADLKWKAGGK</sequence>
<protein>
    <submittedName>
        <fullName evidence="2">NAD-dependent epimerase</fullName>
    </submittedName>
</protein>
<dbReference type="PANTHER" id="PTHR43245:SF23">
    <property type="entry name" value="NAD(P)-BINDING DOMAIN-CONTAINING PROTEIN"/>
    <property type="match status" value="1"/>
</dbReference>
<dbReference type="InterPro" id="IPR001509">
    <property type="entry name" value="Epimerase_deHydtase"/>
</dbReference>
<comment type="caution">
    <text evidence="2">The sequence shown here is derived from an EMBL/GenBank/DDBJ whole genome shotgun (WGS) entry which is preliminary data.</text>
</comment>
<name>A0ABR5A837_9BACL</name>
<accession>A0ABR5A837</accession>
<gene>
    <name evidence="2" type="ORF">SD71_04630</name>
</gene>
<dbReference type="Pfam" id="PF01370">
    <property type="entry name" value="Epimerase"/>
    <property type="match status" value="1"/>
</dbReference>
<feature type="domain" description="NAD-dependent epimerase/dehydratase" evidence="1">
    <location>
        <begin position="4"/>
        <end position="242"/>
    </location>
</feature>
<dbReference type="SUPFAM" id="SSF51735">
    <property type="entry name" value="NAD(P)-binding Rossmann-fold domains"/>
    <property type="match status" value="1"/>
</dbReference>
<reference evidence="2 3" key="1">
    <citation type="submission" date="2014-12" db="EMBL/GenBank/DDBJ databases">
        <title>Draft genome sequence of Cohnella kolymensis strain B-2846.</title>
        <authorList>
            <person name="Karlyshev A.V."/>
            <person name="Kudryashova E.B."/>
        </authorList>
    </citation>
    <scope>NUCLEOTIDE SEQUENCE [LARGE SCALE GENOMIC DNA]</scope>
    <source>
        <strain evidence="2 3">VKM B-2846</strain>
    </source>
</reference>
<evidence type="ECO:0000259" key="1">
    <source>
        <dbReference type="Pfam" id="PF01370"/>
    </source>
</evidence>
<evidence type="ECO:0000313" key="3">
    <source>
        <dbReference type="Proteomes" id="UP000054526"/>
    </source>
</evidence>
<evidence type="ECO:0000313" key="2">
    <source>
        <dbReference type="EMBL" id="KIL36983.1"/>
    </source>
</evidence>
<dbReference type="InterPro" id="IPR050177">
    <property type="entry name" value="Lipid_A_modif_metabolic_enz"/>
</dbReference>
<keyword evidence="3" id="KW-1185">Reference proteome</keyword>
<dbReference type="RefSeq" id="WP_041060256.1">
    <property type="nucleotide sequence ID" value="NZ_JXAL01000003.1"/>
</dbReference>
<dbReference type="PANTHER" id="PTHR43245">
    <property type="entry name" value="BIFUNCTIONAL POLYMYXIN RESISTANCE PROTEIN ARNA"/>
    <property type="match status" value="1"/>
</dbReference>
<dbReference type="EMBL" id="JXAL01000003">
    <property type="protein sequence ID" value="KIL36983.1"/>
    <property type="molecule type" value="Genomic_DNA"/>
</dbReference>
<dbReference type="Proteomes" id="UP000054526">
    <property type="component" value="Unassembled WGS sequence"/>
</dbReference>
<dbReference type="InterPro" id="IPR036291">
    <property type="entry name" value="NAD(P)-bd_dom_sf"/>
</dbReference>